<evidence type="ECO:0000313" key="3">
    <source>
        <dbReference type="Proteomes" id="UP000677082"/>
    </source>
</evidence>
<protein>
    <submittedName>
        <fullName evidence="2">Uncharacterized protein</fullName>
    </submittedName>
</protein>
<feature type="region of interest" description="Disordered" evidence="1">
    <location>
        <begin position="1"/>
        <end position="23"/>
    </location>
</feature>
<sequence length="174" mass="18687">MGSGHPEDPPGWSGPGSGGQTEPVLLKEIRAIAGETLVLSPHDQDAELVNTSWFGAPPHERMGLTSDEVVAAFEETAELLRDQVATAKQPGPVTFYVWHDGEAGQLRCSTRTCGPDELPFGSPYRVTSDLHAIVTEFLVDRAPGAIAWGQLEPVPFEPAPDADEQPVWVCDLCS</sequence>
<name>A0A920BQ38_9ACTN</name>
<organism evidence="2 3">
    <name type="scientific">Paractinoplanes toevensis</name>
    <dbReference type="NCBI Taxonomy" id="571911"/>
    <lineage>
        <taxon>Bacteria</taxon>
        <taxon>Bacillati</taxon>
        <taxon>Actinomycetota</taxon>
        <taxon>Actinomycetes</taxon>
        <taxon>Micromonosporales</taxon>
        <taxon>Micromonosporaceae</taxon>
        <taxon>Paractinoplanes</taxon>
    </lineage>
</organism>
<comment type="caution">
    <text evidence="2">The sequence shown here is derived from an EMBL/GenBank/DDBJ whole genome shotgun (WGS) entry which is preliminary data.</text>
</comment>
<dbReference type="EMBL" id="BOQN01000132">
    <property type="protein sequence ID" value="GIM96959.1"/>
    <property type="molecule type" value="Genomic_DNA"/>
</dbReference>
<evidence type="ECO:0000256" key="1">
    <source>
        <dbReference type="SAM" id="MobiDB-lite"/>
    </source>
</evidence>
<proteinExistence type="predicted"/>
<evidence type="ECO:0000313" key="2">
    <source>
        <dbReference type="EMBL" id="GIM96959.1"/>
    </source>
</evidence>
<accession>A0A920BQ38</accession>
<dbReference type="Proteomes" id="UP000677082">
    <property type="component" value="Unassembled WGS sequence"/>
</dbReference>
<gene>
    <name evidence="2" type="ORF">Ato02nite_087520</name>
</gene>
<keyword evidence="3" id="KW-1185">Reference proteome</keyword>
<dbReference type="AlphaFoldDB" id="A0A920BQ38"/>
<reference evidence="2 3" key="1">
    <citation type="submission" date="2021-03" db="EMBL/GenBank/DDBJ databases">
        <title>Whole genome shotgun sequence of Actinoplanes toevensis NBRC 105298.</title>
        <authorList>
            <person name="Komaki H."/>
            <person name="Tamura T."/>
        </authorList>
    </citation>
    <scope>NUCLEOTIDE SEQUENCE [LARGE SCALE GENOMIC DNA]</scope>
    <source>
        <strain evidence="2 3">NBRC 105298</strain>
    </source>
</reference>